<gene>
    <name evidence="1" type="ORF">CWI83_03515</name>
</gene>
<dbReference type="AlphaFoldDB" id="A0A432ZNV3"/>
<comment type="caution">
    <text evidence="1">The sequence shown here is derived from an EMBL/GenBank/DDBJ whole genome shotgun (WGS) entry which is preliminary data.</text>
</comment>
<sequence>MYERGNHNHASLANDLQARSCDDGAKQKRTFRILKEMFYAVNCIDFELAVQQQKRLKDRFY</sequence>
<reference evidence="1 2" key="1">
    <citation type="journal article" date="2011" name="Front. Microbiol.">
        <title>Genomic signatures of strain selection and enhancement in Bacillus atrophaeus var. globigii, a historical biowarfare simulant.</title>
        <authorList>
            <person name="Gibbons H.S."/>
            <person name="Broomall S.M."/>
            <person name="McNew L.A."/>
            <person name="Daligault H."/>
            <person name="Chapman C."/>
            <person name="Bruce D."/>
            <person name="Karavis M."/>
            <person name="Krepps M."/>
            <person name="McGregor P.A."/>
            <person name="Hong C."/>
            <person name="Park K.H."/>
            <person name="Akmal A."/>
            <person name="Feldman A."/>
            <person name="Lin J.S."/>
            <person name="Chang W.E."/>
            <person name="Higgs B.W."/>
            <person name="Demirev P."/>
            <person name="Lindquist J."/>
            <person name="Liem A."/>
            <person name="Fochler E."/>
            <person name="Read T.D."/>
            <person name="Tapia R."/>
            <person name="Johnson S."/>
            <person name="Bishop-Lilly K.A."/>
            <person name="Detter C."/>
            <person name="Han C."/>
            <person name="Sozhamannan S."/>
            <person name="Rosenzweig C.N."/>
            <person name="Skowronski E.W."/>
        </authorList>
    </citation>
    <scope>NUCLEOTIDE SEQUENCE [LARGE SCALE GENOMIC DNA]</scope>
    <source>
        <strain evidence="1 2">PIT1</strain>
    </source>
</reference>
<organism evidence="1 2">
    <name type="scientific">Pseudidiomarina taiwanensis</name>
    <dbReference type="NCBI Taxonomy" id="337250"/>
    <lineage>
        <taxon>Bacteria</taxon>
        <taxon>Pseudomonadati</taxon>
        <taxon>Pseudomonadota</taxon>
        <taxon>Gammaproteobacteria</taxon>
        <taxon>Alteromonadales</taxon>
        <taxon>Idiomarinaceae</taxon>
        <taxon>Pseudidiomarina</taxon>
    </lineage>
</organism>
<keyword evidence="2" id="KW-1185">Reference proteome</keyword>
<evidence type="ECO:0000313" key="2">
    <source>
        <dbReference type="Proteomes" id="UP000288279"/>
    </source>
</evidence>
<accession>A0A432ZNV3</accession>
<dbReference type="Proteomes" id="UP000288279">
    <property type="component" value="Unassembled WGS sequence"/>
</dbReference>
<dbReference type="EMBL" id="PIQG01000001">
    <property type="protein sequence ID" value="RUO79579.1"/>
    <property type="molecule type" value="Genomic_DNA"/>
</dbReference>
<name>A0A432ZNV3_9GAMM</name>
<protein>
    <submittedName>
        <fullName evidence="1">Uncharacterized protein</fullName>
    </submittedName>
</protein>
<proteinExistence type="predicted"/>
<evidence type="ECO:0000313" key="1">
    <source>
        <dbReference type="EMBL" id="RUO79579.1"/>
    </source>
</evidence>